<dbReference type="GO" id="GO:0000149">
    <property type="term" value="F:SNARE binding"/>
    <property type="evidence" value="ECO:0007669"/>
    <property type="project" value="TreeGrafter"/>
</dbReference>
<name>A0A0L7L8B7_OPEBR</name>
<keyword evidence="3" id="KW-0268">Exocytosis</keyword>
<proteinExistence type="inferred from homology"/>
<reference evidence="4 5" key="1">
    <citation type="journal article" date="2015" name="Genome Biol. Evol.">
        <title>The genome of winter moth (Operophtera brumata) provides a genomic perspective on sexual dimorphism and phenology.</title>
        <authorList>
            <person name="Derks M.F."/>
            <person name="Smit S."/>
            <person name="Salis L."/>
            <person name="Schijlen E."/>
            <person name="Bossers A."/>
            <person name="Mateman C."/>
            <person name="Pijl A.S."/>
            <person name="de Ridder D."/>
            <person name="Groenen M.A."/>
            <person name="Visser M.E."/>
            <person name="Megens H.J."/>
        </authorList>
    </citation>
    <scope>NUCLEOTIDE SEQUENCE [LARGE SCALE GENOMIC DNA]</scope>
    <source>
        <strain evidence="4">WM2013NL</strain>
        <tissue evidence="4">Head and thorax</tissue>
    </source>
</reference>
<evidence type="ECO:0000256" key="1">
    <source>
        <dbReference type="ARBA" id="ARBA00009447"/>
    </source>
</evidence>
<dbReference type="EMBL" id="JTDY01002364">
    <property type="protein sequence ID" value="KOB71574.1"/>
    <property type="molecule type" value="Genomic_DNA"/>
</dbReference>
<comment type="caution">
    <text evidence="4">The sequence shown here is derived from an EMBL/GenBank/DDBJ whole genome shotgun (WGS) entry which is preliminary data.</text>
</comment>
<dbReference type="GO" id="GO:0006887">
    <property type="term" value="P:exocytosis"/>
    <property type="evidence" value="ECO:0007669"/>
    <property type="project" value="UniProtKB-KW"/>
</dbReference>
<dbReference type="PANTHER" id="PTHR21292">
    <property type="entry name" value="EXOCYST COMPLEX COMPONENT SEC6-RELATED"/>
    <property type="match status" value="1"/>
</dbReference>
<keyword evidence="5" id="KW-1185">Reference proteome</keyword>
<accession>A0A0L7L8B7</accession>
<dbReference type="AlphaFoldDB" id="A0A0L7L8B7"/>
<dbReference type="InterPro" id="IPR042532">
    <property type="entry name" value="EXOC3/Sec6_C"/>
</dbReference>
<dbReference type="Gene3D" id="1.10.357.50">
    <property type="match status" value="1"/>
</dbReference>
<dbReference type="GO" id="GO:0051601">
    <property type="term" value="P:exocyst localization"/>
    <property type="evidence" value="ECO:0007669"/>
    <property type="project" value="TreeGrafter"/>
</dbReference>
<sequence>MSTMDEIEEEAKAAAEKMVMNMMQRPGQLEKVEQYKKRITHKKASIEAQLKSAVQGKLDGYVREEESRHSQYVTAMDSLKHIFTVPESVAKTKQWIGEGKLLHAHQLHRLPNQSSHDKIMLKAYFEDVEMVSNLLEKQIKLILARTLNTVRKEPTQQSQSGFMPPGRPKNWRNKAFEVLECAVGQRVEGTRVDEREDNKLWLIRYLELTRQLILEDLRVVKTLCVPCFPPHYDIVNKYLQDVFICGIEGNEYVTLLSWTLNTYPGEELMGNAELNIDVSTLPPLLNDEMMKKLQDEYLQWMEKTLESERAEWAGQRAPDVEPHTNAFHTHAPVIIFQMIDQNLQVTETISKEITFKALLLSIDQNSHFADRSRVAYFTHHMITIVNNSEQMVKLTHQTQARHWPPARHDPPAEAKFLLEEAFLDLEVHFDDLFTLKWVSSTVPVDTICITLDDYFQDYNHLRDKNFEYVINEAQNLVYKKYITAMLSKKVTFKTVEEAQQAATKIVKEANQIRFFFRKIAAEGVNVDYPFEVISMLAEVLRCQDIEMLSLDLHSVVAKCPDMTEEQLARLVSLRGDVTRARLRDTVSIALASRPPQRANSHPSLFKHITFSDRLLSHFNM</sequence>
<evidence type="ECO:0000256" key="3">
    <source>
        <dbReference type="ARBA" id="ARBA00022483"/>
    </source>
</evidence>
<dbReference type="FunFam" id="1.10.357.70:FF:000001">
    <property type="entry name" value="Exocyst complex component 3"/>
    <property type="match status" value="1"/>
</dbReference>
<dbReference type="GO" id="GO:0000145">
    <property type="term" value="C:exocyst"/>
    <property type="evidence" value="ECO:0007669"/>
    <property type="project" value="InterPro"/>
</dbReference>
<gene>
    <name evidence="4" type="ORF">OBRU01_13477</name>
</gene>
<evidence type="ECO:0000313" key="5">
    <source>
        <dbReference type="Proteomes" id="UP000037510"/>
    </source>
</evidence>
<comment type="similarity">
    <text evidence="1">Belongs to the SEC6 family.</text>
</comment>
<dbReference type="InterPro" id="IPR010326">
    <property type="entry name" value="EXOC3/Sec6"/>
</dbReference>
<protein>
    <submittedName>
        <fullName evidence="4">Exocyst complex component 3</fullName>
    </submittedName>
</protein>
<organism evidence="4 5">
    <name type="scientific">Operophtera brumata</name>
    <name type="common">Winter moth</name>
    <name type="synonym">Phalaena brumata</name>
    <dbReference type="NCBI Taxonomy" id="104452"/>
    <lineage>
        <taxon>Eukaryota</taxon>
        <taxon>Metazoa</taxon>
        <taxon>Ecdysozoa</taxon>
        <taxon>Arthropoda</taxon>
        <taxon>Hexapoda</taxon>
        <taxon>Insecta</taxon>
        <taxon>Pterygota</taxon>
        <taxon>Neoptera</taxon>
        <taxon>Endopterygota</taxon>
        <taxon>Lepidoptera</taxon>
        <taxon>Glossata</taxon>
        <taxon>Ditrysia</taxon>
        <taxon>Geometroidea</taxon>
        <taxon>Geometridae</taxon>
        <taxon>Larentiinae</taxon>
        <taxon>Operophtera</taxon>
    </lineage>
</organism>
<dbReference type="Gene3D" id="1.10.357.70">
    <property type="entry name" value="Exocyst complex component Sec6, C-terminal domain"/>
    <property type="match status" value="1"/>
</dbReference>
<dbReference type="Proteomes" id="UP000037510">
    <property type="component" value="Unassembled WGS sequence"/>
</dbReference>
<dbReference type="Pfam" id="PF06046">
    <property type="entry name" value="Sec6"/>
    <property type="match status" value="1"/>
</dbReference>
<dbReference type="PANTHER" id="PTHR21292:SF1">
    <property type="entry name" value="EXOCYST COMPLEX COMPONENT 3"/>
    <property type="match status" value="1"/>
</dbReference>
<dbReference type="STRING" id="104452.A0A0L7L8B7"/>
<keyword evidence="2" id="KW-0813">Transport</keyword>
<evidence type="ECO:0000256" key="2">
    <source>
        <dbReference type="ARBA" id="ARBA00022448"/>
    </source>
</evidence>
<evidence type="ECO:0000313" key="4">
    <source>
        <dbReference type="EMBL" id="KOB71574.1"/>
    </source>
</evidence>